<dbReference type="AlphaFoldDB" id="A0A0P1EQ78"/>
<dbReference type="PANTHER" id="PTHR10996:SF283">
    <property type="entry name" value="GLYOXYLATE_HYDROXYPYRUVATE REDUCTASE B"/>
    <property type="match status" value="1"/>
</dbReference>
<dbReference type="Pfam" id="PF00389">
    <property type="entry name" value="2-Hacid_dh"/>
    <property type="match status" value="1"/>
</dbReference>
<dbReference type="SUPFAM" id="SSF52283">
    <property type="entry name" value="Formate/glycerate dehydrogenase catalytic domain-like"/>
    <property type="match status" value="1"/>
</dbReference>
<comment type="similarity">
    <text evidence="1 4">Belongs to the D-isomer specific 2-hydroxyacid dehydrogenase family.</text>
</comment>
<dbReference type="EMBL" id="CYPW01000017">
    <property type="protein sequence ID" value="CUH52312.1"/>
    <property type="molecule type" value="Genomic_DNA"/>
</dbReference>
<dbReference type="Proteomes" id="UP000054823">
    <property type="component" value="Unassembled WGS sequence"/>
</dbReference>
<dbReference type="CDD" id="cd05301">
    <property type="entry name" value="GDH"/>
    <property type="match status" value="1"/>
</dbReference>
<keyword evidence="2 4" id="KW-0560">Oxidoreductase</keyword>
<dbReference type="InterPro" id="IPR029752">
    <property type="entry name" value="D-isomer_DH_CS1"/>
</dbReference>
<evidence type="ECO:0000256" key="3">
    <source>
        <dbReference type="ARBA" id="ARBA00023027"/>
    </source>
</evidence>
<reference evidence="7 8" key="1">
    <citation type="submission" date="2015-09" db="EMBL/GenBank/DDBJ databases">
        <authorList>
            <consortium name="Swine Surveillance"/>
        </authorList>
    </citation>
    <scope>NUCLEOTIDE SEQUENCE [LARGE SCALE GENOMIC DNA]</scope>
    <source>
        <strain evidence="7 8">CECT 7688</strain>
    </source>
</reference>
<dbReference type="SUPFAM" id="SSF51735">
    <property type="entry name" value="NAD(P)-binding Rossmann-fold domains"/>
    <property type="match status" value="1"/>
</dbReference>
<evidence type="ECO:0000256" key="2">
    <source>
        <dbReference type="ARBA" id="ARBA00023002"/>
    </source>
</evidence>
<feature type="domain" description="D-isomer specific 2-hydroxyacid dehydrogenase NAD-binding" evidence="6">
    <location>
        <begin position="110"/>
        <end position="286"/>
    </location>
</feature>
<dbReference type="GO" id="GO:0051287">
    <property type="term" value="F:NAD binding"/>
    <property type="evidence" value="ECO:0007669"/>
    <property type="project" value="InterPro"/>
</dbReference>
<dbReference type="InterPro" id="IPR036291">
    <property type="entry name" value="NAD(P)-bd_dom_sf"/>
</dbReference>
<keyword evidence="8" id="KW-1185">Reference proteome</keyword>
<dbReference type="GO" id="GO:0030267">
    <property type="term" value="F:glyoxylate reductase (NADPH) activity"/>
    <property type="evidence" value="ECO:0007669"/>
    <property type="project" value="TreeGrafter"/>
</dbReference>
<keyword evidence="3" id="KW-0520">NAD</keyword>
<evidence type="ECO:0000256" key="4">
    <source>
        <dbReference type="RuleBase" id="RU003719"/>
    </source>
</evidence>
<dbReference type="GO" id="GO:0005829">
    <property type="term" value="C:cytosol"/>
    <property type="evidence" value="ECO:0007669"/>
    <property type="project" value="TreeGrafter"/>
</dbReference>
<evidence type="ECO:0000313" key="7">
    <source>
        <dbReference type="EMBL" id="CUH52312.1"/>
    </source>
</evidence>
<protein>
    <submittedName>
        <fullName evidence="7">Glycerate dehydrogenase</fullName>
        <ecNumber evidence="7">1.1.1.29</ecNumber>
    </submittedName>
</protein>
<evidence type="ECO:0000256" key="1">
    <source>
        <dbReference type="ARBA" id="ARBA00005854"/>
    </source>
</evidence>
<dbReference type="GO" id="GO:0008465">
    <property type="term" value="F:hydroxypyruvate reductase (NADH) activity"/>
    <property type="evidence" value="ECO:0007669"/>
    <property type="project" value="UniProtKB-EC"/>
</dbReference>
<dbReference type="STRING" id="321267.SHM7688_01758"/>
<dbReference type="EC" id="1.1.1.29" evidence="7"/>
<dbReference type="FunFam" id="3.40.50.720:FF:000203">
    <property type="entry name" value="D-3-phosphoglycerate dehydrogenase (SerA)"/>
    <property type="match status" value="1"/>
</dbReference>
<feature type="domain" description="D-isomer specific 2-hydroxyacid dehydrogenase catalytic" evidence="5">
    <location>
        <begin position="5"/>
        <end position="317"/>
    </location>
</feature>
<sequence>MKRLLITRPLPDAVVAAARDAFHVTVRLNNLPMQSDELRDALRNFDLVLPTLGDVFDAGVFADVDTPRCKLLANFGVGYNHIDVAAAKAAGIAVSNTPGAVTDATADVALTLILMSARRAGEGERLVRSGGWKGWHPTQMLGLHVTGKTVGIVGMGRIGQAIAARCHYGFNMPVKYWNRSAKDLPFEATRVERLADLAGQVDVLVAAVPGGAQTHHLFDADIFEAMQSHAHFINISRGEVVDEAALVAALQAGKIAGAGLDVYEFEPRVPEALRKLNTVTLLPHLGTAALEVRSQMGMMAVDNLLAFERGETPPNQV</sequence>
<dbReference type="InterPro" id="IPR050223">
    <property type="entry name" value="D-isomer_2-hydroxyacid_DH"/>
</dbReference>
<dbReference type="RefSeq" id="WP_058239534.1">
    <property type="nucleotide sequence ID" value="NZ_CYPW01000017.1"/>
</dbReference>
<dbReference type="Gene3D" id="3.40.50.720">
    <property type="entry name" value="NAD(P)-binding Rossmann-like Domain"/>
    <property type="match status" value="2"/>
</dbReference>
<organism evidence="7 8">
    <name type="scientific">Shimia marina</name>
    <dbReference type="NCBI Taxonomy" id="321267"/>
    <lineage>
        <taxon>Bacteria</taxon>
        <taxon>Pseudomonadati</taxon>
        <taxon>Pseudomonadota</taxon>
        <taxon>Alphaproteobacteria</taxon>
        <taxon>Rhodobacterales</taxon>
        <taxon>Roseobacteraceae</taxon>
    </lineage>
</organism>
<dbReference type="InterPro" id="IPR006139">
    <property type="entry name" value="D-isomer_2_OHA_DH_cat_dom"/>
</dbReference>
<proteinExistence type="inferred from homology"/>
<dbReference type="InterPro" id="IPR006140">
    <property type="entry name" value="D-isomer_DH_NAD-bd"/>
</dbReference>
<evidence type="ECO:0000259" key="6">
    <source>
        <dbReference type="Pfam" id="PF02826"/>
    </source>
</evidence>
<dbReference type="Pfam" id="PF02826">
    <property type="entry name" value="2-Hacid_dh_C"/>
    <property type="match status" value="1"/>
</dbReference>
<gene>
    <name evidence="7" type="ORF">SHM7688_01758</name>
</gene>
<accession>A0A0P1EQ78</accession>
<evidence type="ECO:0000313" key="8">
    <source>
        <dbReference type="Proteomes" id="UP000054823"/>
    </source>
</evidence>
<dbReference type="OrthoDB" id="9793626at2"/>
<dbReference type="PROSITE" id="PS00065">
    <property type="entry name" value="D_2_HYDROXYACID_DH_1"/>
    <property type="match status" value="1"/>
</dbReference>
<dbReference type="PANTHER" id="PTHR10996">
    <property type="entry name" value="2-HYDROXYACID DEHYDROGENASE-RELATED"/>
    <property type="match status" value="1"/>
</dbReference>
<evidence type="ECO:0000259" key="5">
    <source>
        <dbReference type="Pfam" id="PF00389"/>
    </source>
</evidence>
<name>A0A0P1EQ78_9RHOB</name>